<dbReference type="VEuPathDB" id="PiroplasmaDB:BEWA_049830"/>
<accession>L1LB12</accession>
<dbReference type="Proteomes" id="UP000031512">
    <property type="component" value="Unassembled WGS sequence"/>
</dbReference>
<proteinExistence type="predicted"/>
<gene>
    <name evidence="1" type="ORF">BEWA_049830</name>
</gene>
<dbReference type="RefSeq" id="XP_004831968.1">
    <property type="nucleotide sequence ID" value="XM_004831911.1"/>
</dbReference>
<comment type="caution">
    <text evidence="1">The sequence shown here is derived from an EMBL/GenBank/DDBJ whole genome shotgun (WGS) entry which is preliminary data.</text>
</comment>
<reference evidence="1 2" key="1">
    <citation type="journal article" date="2012" name="BMC Genomics">
        <title>Comparative genomic analysis and phylogenetic position of Theileria equi.</title>
        <authorList>
            <person name="Kappmeyer L.S."/>
            <person name="Thiagarajan M."/>
            <person name="Herndon D.R."/>
            <person name="Ramsay J.D."/>
            <person name="Caler E."/>
            <person name="Djikeng A."/>
            <person name="Gillespie J.J."/>
            <person name="Lau A.O."/>
            <person name="Roalson E.H."/>
            <person name="Silva J.C."/>
            <person name="Silva M.G."/>
            <person name="Suarez C.E."/>
            <person name="Ueti M.W."/>
            <person name="Nene V.M."/>
            <person name="Mealey R.H."/>
            <person name="Knowles D.P."/>
            <person name="Brayton K.A."/>
        </authorList>
    </citation>
    <scope>NUCLEOTIDE SEQUENCE [LARGE SCALE GENOMIC DNA]</scope>
    <source>
        <strain evidence="1 2">WA</strain>
    </source>
</reference>
<dbReference type="AlphaFoldDB" id="L1LB12"/>
<evidence type="ECO:0000313" key="2">
    <source>
        <dbReference type="Proteomes" id="UP000031512"/>
    </source>
</evidence>
<dbReference type="KEGG" id="beq:BEWA_049830"/>
<evidence type="ECO:0008006" key="3">
    <source>
        <dbReference type="Google" id="ProtNLM"/>
    </source>
</evidence>
<name>L1LB12_THEEQ</name>
<organism evidence="1 2">
    <name type="scientific">Theileria equi strain WA</name>
    <dbReference type="NCBI Taxonomy" id="1537102"/>
    <lineage>
        <taxon>Eukaryota</taxon>
        <taxon>Sar</taxon>
        <taxon>Alveolata</taxon>
        <taxon>Apicomplexa</taxon>
        <taxon>Aconoidasida</taxon>
        <taxon>Piroplasmida</taxon>
        <taxon>Theileriidae</taxon>
        <taxon>Theileria</taxon>
    </lineage>
</organism>
<evidence type="ECO:0000313" key="1">
    <source>
        <dbReference type="EMBL" id="EKX72516.1"/>
    </source>
</evidence>
<dbReference type="EMBL" id="ACOU01000007">
    <property type="protein sequence ID" value="EKX72516.1"/>
    <property type="molecule type" value="Genomic_DNA"/>
</dbReference>
<protein>
    <recommendedName>
        <fullName evidence="3">Signal peptide containing protein</fullName>
    </recommendedName>
</protein>
<keyword evidence="2" id="KW-1185">Reference proteome</keyword>
<sequence length="458" mass="50851">MNPLPVFYLVCIVAIKESVCTISLFSFDLSSPDGAHTDFTKQTYSGITHRQYIVKEGFAISSVSEKGVELWKEAKGTDGKCVAVNLYSRGHASFMALWVINGGLTIKRFEKVGGKWKKIELDDFNRKLNGVVGDPSGFHDIADSLRDVQEQTSDADLLDIARPDGSRVDSGNTEENGPVHKTFAPKSGFKFWKSSTDGRCTKSGEEAVKVEHDSVDPSTLTGVYNVDISNPDNSKFVFVDCSVGNVVIKQVFPRSTALGEIIDGKRKVFDIAGSLLCLVHYKGDEPAKTRTIGLNAFENPVSVTMEKMASGKWVSSGAKYGELPDGTALDSESTHPFSIDISKKEGQNWKSVDSTFNGIPTRFIAVKYGYNANEIKFGDTLIYKIKDKDYNEKKERILSVRVHPIDKPTLLHVIRINAEGKLKVRYHTINKKGQWYEALQAYSYRIDKMKERLSAGTK</sequence>
<dbReference type="GeneID" id="15804030"/>